<feature type="compositionally biased region" description="Basic residues" evidence="2">
    <location>
        <begin position="159"/>
        <end position="168"/>
    </location>
</feature>
<protein>
    <recommendedName>
        <fullName evidence="3">DUF7081 domain-containing protein</fullName>
    </recommendedName>
</protein>
<dbReference type="Gene3D" id="1.10.287.1490">
    <property type="match status" value="1"/>
</dbReference>
<dbReference type="Pfam" id="PF23299">
    <property type="entry name" value="DUF7081"/>
    <property type="match status" value="1"/>
</dbReference>
<evidence type="ECO:0000256" key="1">
    <source>
        <dbReference type="SAM" id="Coils"/>
    </source>
</evidence>
<feature type="coiled-coil region" evidence="1">
    <location>
        <begin position="363"/>
        <end position="446"/>
    </location>
</feature>
<dbReference type="AlphaFoldDB" id="A0ABD1LSS6"/>
<organism evidence="4 5">
    <name type="scientific">Flemingia macrophylla</name>
    <dbReference type="NCBI Taxonomy" id="520843"/>
    <lineage>
        <taxon>Eukaryota</taxon>
        <taxon>Viridiplantae</taxon>
        <taxon>Streptophyta</taxon>
        <taxon>Embryophyta</taxon>
        <taxon>Tracheophyta</taxon>
        <taxon>Spermatophyta</taxon>
        <taxon>Magnoliopsida</taxon>
        <taxon>eudicotyledons</taxon>
        <taxon>Gunneridae</taxon>
        <taxon>Pentapetalae</taxon>
        <taxon>rosids</taxon>
        <taxon>fabids</taxon>
        <taxon>Fabales</taxon>
        <taxon>Fabaceae</taxon>
        <taxon>Papilionoideae</taxon>
        <taxon>50 kb inversion clade</taxon>
        <taxon>NPAAA clade</taxon>
        <taxon>indigoferoid/millettioid clade</taxon>
        <taxon>Phaseoleae</taxon>
        <taxon>Flemingia</taxon>
    </lineage>
</organism>
<dbReference type="Proteomes" id="UP001603857">
    <property type="component" value="Unassembled WGS sequence"/>
</dbReference>
<keyword evidence="1" id="KW-0175">Coiled coil</keyword>
<feature type="domain" description="DUF7081" evidence="3">
    <location>
        <begin position="42"/>
        <end position="133"/>
    </location>
</feature>
<feature type="region of interest" description="Disordered" evidence="2">
    <location>
        <begin position="158"/>
        <end position="228"/>
    </location>
</feature>
<dbReference type="EMBL" id="JBGMDY010000008">
    <property type="protein sequence ID" value="KAL2326576.1"/>
    <property type="molecule type" value="Genomic_DNA"/>
</dbReference>
<evidence type="ECO:0000256" key="2">
    <source>
        <dbReference type="SAM" id="MobiDB-lite"/>
    </source>
</evidence>
<sequence length="490" mass="55312">MGFSTVSVLCSGQDGKESLENDSLIDGNAFNVKKEKNFDLQPVPPFSSGEGLPYAPEGWPNPGDVWSWKVAKRTNKAGYFTDRTLSLPRSLQMSPHKTKEFRSKADIKRYVESNFPDMKIEAFFALFNWQVPSTDQTPIKAIAIQSLPAEDVKDEIGTKKRLKRKTQRFHAEEATDEIGTQRKLKRKTQKKTQSRSGSRPTKKSFKKSFQPNHTHPPLTPGQVGNATGNLKDILDFEEGSGTHTQEKNLKLSVTGNFDDYLDNLEDMLVIVPHPETASDHMIPATFLDNETIELCKKKLSSLLAMDFPSLVSCSDVVEVGTLASQIREDPGLSIDQLVKLKLVEQVPLAGEAFLEAKGNIEEADRFLADLEEKKLKVPNLKNEYNEMKEKVAKRESEINKTAHAIQKIDDQIRQLQSKRNEISNALETLQKSKDELESRLTNVANSIPTLVHEIQLGLCQKPKWELRRANNIRRVAEIQEKFITLRGLTF</sequence>
<evidence type="ECO:0000259" key="3">
    <source>
        <dbReference type="Pfam" id="PF23299"/>
    </source>
</evidence>
<gene>
    <name evidence="4" type="ORF">Fmac_025634</name>
</gene>
<evidence type="ECO:0000313" key="5">
    <source>
        <dbReference type="Proteomes" id="UP001603857"/>
    </source>
</evidence>
<comment type="caution">
    <text evidence="4">The sequence shown here is derived from an EMBL/GenBank/DDBJ whole genome shotgun (WGS) entry which is preliminary data.</text>
</comment>
<dbReference type="PANTHER" id="PTHR33345">
    <property type="entry name" value="ADAPTER PROTEIN, PUTATIVE-RELATED"/>
    <property type="match status" value="1"/>
</dbReference>
<name>A0ABD1LSS6_9FABA</name>
<dbReference type="PANTHER" id="PTHR33345:SF4">
    <property type="entry name" value="MBD DOMAIN-CONTAINING PROTEIN"/>
    <property type="match status" value="1"/>
</dbReference>
<feature type="compositionally biased region" description="Basic residues" evidence="2">
    <location>
        <begin position="182"/>
        <end position="193"/>
    </location>
</feature>
<evidence type="ECO:0000313" key="4">
    <source>
        <dbReference type="EMBL" id="KAL2326576.1"/>
    </source>
</evidence>
<proteinExistence type="predicted"/>
<keyword evidence="5" id="KW-1185">Reference proteome</keyword>
<dbReference type="InterPro" id="IPR055508">
    <property type="entry name" value="DUF7081"/>
</dbReference>
<accession>A0ABD1LSS6</accession>
<reference evidence="4 5" key="1">
    <citation type="submission" date="2024-08" db="EMBL/GenBank/DDBJ databases">
        <title>Insights into the chromosomal genome structure of Flemingia macrophylla.</title>
        <authorList>
            <person name="Ding Y."/>
            <person name="Zhao Y."/>
            <person name="Bi W."/>
            <person name="Wu M."/>
            <person name="Zhao G."/>
            <person name="Gong Y."/>
            <person name="Li W."/>
            <person name="Zhang P."/>
        </authorList>
    </citation>
    <scope>NUCLEOTIDE SEQUENCE [LARGE SCALE GENOMIC DNA]</scope>
    <source>
        <strain evidence="4">DYQJB</strain>
        <tissue evidence="4">Leaf</tissue>
    </source>
</reference>